<keyword evidence="6" id="KW-1185">Reference proteome</keyword>
<comment type="catalytic activity">
    <reaction evidence="4">
        <text>(6S)-5-formyl-5,6,7,8-tetrahydrofolate + ATP = (6R)-5,10-methenyltetrahydrofolate + ADP + phosphate</text>
        <dbReference type="Rhea" id="RHEA:10488"/>
        <dbReference type="ChEBI" id="CHEBI:30616"/>
        <dbReference type="ChEBI" id="CHEBI:43474"/>
        <dbReference type="ChEBI" id="CHEBI:57455"/>
        <dbReference type="ChEBI" id="CHEBI:57457"/>
        <dbReference type="ChEBI" id="CHEBI:456216"/>
        <dbReference type="EC" id="6.3.3.2"/>
    </reaction>
</comment>
<dbReference type="EC" id="6.3.3.2" evidence="4"/>
<dbReference type="InterPro" id="IPR002698">
    <property type="entry name" value="FTHF_cligase"/>
</dbReference>
<dbReference type="SUPFAM" id="SSF100950">
    <property type="entry name" value="NagB/RpiA/CoA transferase-like"/>
    <property type="match status" value="1"/>
</dbReference>
<evidence type="ECO:0000256" key="4">
    <source>
        <dbReference type="RuleBase" id="RU361279"/>
    </source>
</evidence>
<dbReference type="NCBIfam" id="TIGR02727">
    <property type="entry name" value="MTHFS_bact"/>
    <property type="match status" value="1"/>
</dbReference>
<evidence type="ECO:0000256" key="1">
    <source>
        <dbReference type="ARBA" id="ARBA00010638"/>
    </source>
</evidence>
<dbReference type="InterPro" id="IPR024185">
    <property type="entry name" value="FTHF_cligase-like_sf"/>
</dbReference>
<keyword evidence="4" id="KW-0479">Metal-binding</keyword>
<evidence type="ECO:0000256" key="2">
    <source>
        <dbReference type="ARBA" id="ARBA00022741"/>
    </source>
</evidence>
<keyword evidence="2 4" id="KW-0547">Nucleotide-binding</keyword>
<comment type="similarity">
    <text evidence="1 4">Belongs to the 5-formyltetrahydrofolate cyclo-ligase family.</text>
</comment>
<protein>
    <recommendedName>
        <fullName evidence="4">5-formyltetrahydrofolate cyclo-ligase</fullName>
        <ecNumber evidence="4">6.3.3.2</ecNumber>
    </recommendedName>
</protein>
<keyword evidence="4" id="KW-0460">Magnesium</keyword>
<dbReference type="PIRSF" id="PIRSF006806">
    <property type="entry name" value="FTHF_cligase"/>
    <property type="match status" value="1"/>
</dbReference>
<dbReference type="Gene3D" id="3.40.50.10420">
    <property type="entry name" value="NagB/RpiA/CoA transferase-like"/>
    <property type="match status" value="1"/>
</dbReference>
<dbReference type="EMBL" id="BSDD01000001">
    <property type="protein sequence ID" value="GLH68825.1"/>
    <property type="molecule type" value="Genomic_DNA"/>
</dbReference>
<sequence>METKAELRAHYMALRGALPAPEREASSTAIAGHLGRFCRDRRFTRIGAFWPFGAEVDLRPAVAAHPDWLWFFPRVASTQPPRLAWGTEPLEKGHWGLMEPALAQHFLPPVQLLLVPGLAFDEDGYRLGYGRGFFDALLARLPEDVVTLGTGFEAQMRQIVPVEPHDWPVQGLLSERGIRWLTADGR</sequence>
<comment type="cofactor">
    <cofactor evidence="4">
        <name>Mg(2+)</name>
        <dbReference type="ChEBI" id="CHEBI:18420"/>
    </cofactor>
</comment>
<reference evidence="5 6" key="1">
    <citation type="journal article" date="2023" name="Antonie Van Leeuwenhoek">
        <title>Mesoterricola silvestris gen. nov., sp. nov., Mesoterricola sediminis sp. nov., Geothrix oryzae sp. nov., Geothrix edaphica sp. nov., Geothrix rubra sp. nov., and Geothrix limicola sp. nov., six novel members of Acidobacteriota isolated from soils.</title>
        <authorList>
            <person name="Itoh H."/>
            <person name="Sugisawa Y."/>
            <person name="Mise K."/>
            <person name="Xu Z."/>
            <person name="Kuniyasu M."/>
            <person name="Ushijima N."/>
            <person name="Kawano K."/>
            <person name="Kobayashi E."/>
            <person name="Shiratori Y."/>
            <person name="Masuda Y."/>
            <person name="Senoo K."/>
        </authorList>
    </citation>
    <scope>NUCLEOTIDE SEQUENCE [LARGE SCALE GENOMIC DNA]</scope>
    <source>
        <strain evidence="5 6">Red803</strain>
    </source>
</reference>
<accession>A0ABQ5Q3X9</accession>
<evidence type="ECO:0000313" key="5">
    <source>
        <dbReference type="EMBL" id="GLH68825.1"/>
    </source>
</evidence>
<evidence type="ECO:0000313" key="6">
    <source>
        <dbReference type="Proteomes" id="UP001165089"/>
    </source>
</evidence>
<proteinExistence type="inferred from homology"/>
<dbReference type="PANTHER" id="PTHR23407">
    <property type="entry name" value="ATPASE INHIBITOR/5-FORMYLTETRAHYDROFOLATE CYCLO-LIGASE"/>
    <property type="match status" value="1"/>
</dbReference>
<comment type="caution">
    <text evidence="5">The sequence shown here is derived from an EMBL/GenBank/DDBJ whole genome shotgun (WGS) entry which is preliminary data.</text>
</comment>
<dbReference type="PANTHER" id="PTHR23407:SF1">
    <property type="entry name" value="5-FORMYLTETRAHYDROFOLATE CYCLO-LIGASE"/>
    <property type="match status" value="1"/>
</dbReference>
<dbReference type="InterPro" id="IPR037171">
    <property type="entry name" value="NagB/RpiA_transferase-like"/>
</dbReference>
<dbReference type="Pfam" id="PF01812">
    <property type="entry name" value="5-FTHF_cyc-lig"/>
    <property type="match status" value="1"/>
</dbReference>
<evidence type="ECO:0000256" key="3">
    <source>
        <dbReference type="ARBA" id="ARBA00022840"/>
    </source>
</evidence>
<dbReference type="Proteomes" id="UP001165089">
    <property type="component" value="Unassembled WGS sequence"/>
</dbReference>
<gene>
    <name evidence="5" type="ORF">GETHPA_03580</name>
</gene>
<keyword evidence="3 4" id="KW-0067">ATP-binding</keyword>
<dbReference type="RefSeq" id="WP_285722440.1">
    <property type="nucleotide sequence ID" value="NZ_BSDD01000001.1"/>
</dbReference>
<name>A0ABQ5Q3X9_9BACT</name>
<organism evidence="5 6">
    <name type="scientific">Geothrix rubra</name>
    <dbReference type="NCBI Taxonomy" id="2927977"/>
    <lineage>
        <taxon>Bacteria</taxon>
        <taxon>Pseudomonadati</taxon>
        <taxon>Acidobacteriota</taxon>
        <taxon>Holophagae</taxon>
        <taxon>Holophagales</taxon>
        <taxon>Holophagaceae</taxon>
        <taxon>Geothrix</taxon>
    </lineage>
</organism>